<dbReference type="InterPro" id="IPR009081">
    <property type="entry name" value="PP-bd_ACP"/>
</dbReference>
<dbReference type="EMBL" id="JAZHXI010000025">
    <property type="protein sequence ID" value="KAL2059922.1"/>
    <property type="molecule type" value="Genomic_DNA"/>
</dbReference>
<accession>A0ABR4BQA5</accession>
<reference evidence="2 3" key="1">
    <citation type="journal article" date="2024" name="Commun. Biol.">
        <title>Comparative genomic analysis of thermophilic fungi reveals convergent evolutionary adaptations and gene losses.</title>
        <authorList>
            <person name="Steindorff A.S."/>
            <person name="Aguilar-Pontes M.V."/>
            <person name="Robinson A.J."/>
            <person name="Andreopoulos B."/>
            <person name="LaButti K."/>
            <person name="Kuo A."/>
            <person name="Mondo S."/>
            <person name="Riley R."/>
            <person name="Otillar R."/>
            <person name="Haridas S."/>
            <person name="Lipzen A."/>
            <person name="Grimwood J."/>
            <person name="Schmutz J."/>
            <person name="Clum A."/>
            <person name="Reid I.D."/>
            <person name="Moisan M.C."/>
            <person name="Butler G."/>
            <person name="Nguyen T.T.M."/>
            <person name="Dewar K."/>
            <person name="Conant G."/>
            <person name="Drula E."/>
            <person name="Henrissat B."/>
            <person name="Hansel C."/>
            <person name="Singer S."/>
            <person name="Hutchinson M.I."/>
            <person name="de Vries R.P."/>
            <person name="Natvig D.O."/>
            <person name="Powell A.J."/>
            <person name="Tsang A."/>
            <person name="Grigoriev I.V."/>
        </authorList>
    </citation>
    <scope>NUCLEOTIDE SEQUENCE [LARGE SCALE GENOMIC DNA]</scope>
    <source>
        <strain evidence="2 3">CBS 494.80</strain>
    </source>
</reference>
<evidence type="ECO:0000313" key="3">
    <source>
        <dbReference type="Proteomes" id="UP001595075"/>
    </source>
</evidence>
<sequence length="946" mass="104961">MGDNLLQLLKATAESIIPNGLIVHSSSTIDDLVTKINYAQLYEQAILRANKLQVTKQLCDNPVVLLHVDDRLDGISWFWAIVVAGGVPCLSTPFPRDLDRCGRHIRSLQKILRLPLIITTDALKTEFPDIGGLRIFTTSDLDNTPASKPSSTAATDPSVSKDCLPGFSKGPEDLAVLLLTSGSTGDSKAVSLTHHQLLSSIDGKIKMHGTRSQDTFMAWTGFDHVANLAEIHLHALKLNANQVHITPILAAGDPLGFLQKLSDHRVSYTFAPNFLLAIICNALESFKSHYSASEHHHSHERLPFDLSHLRALISGGEANTVETVSKLTDLLQQYNAPRSFIRPGLGMTESCAGAVYNVVCPSYDISQGSDHCSVGYPTDAIRVRIMLENGIEAAPDEIGSLQLSGPCVFKEYYNNPEKTSESFTDDGWFKTGDLALLDNNGKLLLAGREKETIIINGNSHYLQEIENVVESAKIPGVSPSYTVAFSHRTTGDDTEDLCLVYLPTYDSGDYLVRHKTEAAICRIIAVGCGIETAAIIPVPESCLQKSSLGKLSRKNIKDEFEKGTYDVYHVPEGAMEKVEEDLHREVTTIKEDIIIHVYFLLFPDSTVNVTRDTDLFTLGFSSLDILQLQAHLQKVFEMKIPHTTLFGHPVIHELAAAIYTLQLQESYTFSPVVVLQAHGDKTPLWLIHSGLGEVLIFMNLARYFIDRPIYAVRARGFDGEPHFTSLDELITTYHDAIKKTQPEGPYAISGYAYGAIPAFEIAKRMGVQGDEIKFLGVFDQQPFSKDRVKKYDWYRIVLLLASFVGLFEEEYAISYLPEARKASHEETLDHIMSLASEARLQELGMTRESLDNWAKIALFMKRSISDYDPEGMVKNMDVFYATPMAGYGPATTVEDWFEGYISKWDAFVEGGAKYHLVGGDHKTIPNPPNVDAFQKLLKSILEERGL</sequence>
<dbReference type="Gene3D" id="3.30.300.30">
    <property type="match status" value="1"/>
</dbReference>
<dbReference type="SUPFAM" id="SSF53474">
    <property type="entry name" value="alpha/beta-Hydrolases"/>
    <property type="match status" value="1"/>
</dbReference>
<dbReference type="PROSITE" id="PS00455">
    <property type="entry name" value="AMP_BINDING"/>
    <property type="match status" value="1"/>
</dbReference>
<comment type="caution">
    <text evidence="2">The sequence shown here is derived from an EMBL/GenBank/DDBJ whole genome shotgun (WGS) entry which is preliminary data.</text>
</comment>
<gene>
    <name evidence="2" type="ORF">VTL71DRAFT_10077</name>
</gene>
<dbReference type="InterPro" id="IPR036736">
    <property type="entry name" value="ACP-like_sf"/>
</dbReference>
<dbReference type="Gene3D" id="3.40.50.12780">
    <property type="entry name" value="N-terminal domain of ligase-like"/>
    <property type="match status" value="1"/>
</dbReference>
<dbReference type="InterPro" id="IPR045851">
    <property type="entry name" value="AMP-bd_C_sf"/>
</dbReference>
<feature type="domain" description="Carrier" evidence="1">
    <location>
        <begin position="585"/>
        <end position="662"/>
    </location>
</feature>
<organism evidence="2 3">
    <name type="scientific">Oculimacula yallundae</name>
    <dbReference type="NCBI Taxonomy" id="86028"/>
    <lineage>
        <taxon>Eukaryota</taxon>
        <taxon>Fungi</taxon>
        <taxon>Dikarya</taxon>
        <taxon>Ascomycota</taxon>
        <taxon>Pezizomycotina</taxon>
        <taxon>Leotiomycetes</taxon>
        <taxon>Helotiales</taxon>
        <taxon>Ploettnerulaceae</taxon>
        <taxon>Oculimacula</taxon>
    </lineage>
</organism>
<dbReference type="Pfam" id="PF00550">
    <property type="entry name" value="PP-binding"/>
    <property type="match status" value="1"/>
</dbReference>
<keyword evidence="3" id="KW-1185">Reference proteome</keyword>
<proteinExistence type="predicted"/>
<dbReference type="Proteomes" id="UP001595075">
    <property type="component" value="Unassembled WGS sequence"/>
</dbReference>
<dbReference type="PANTHER" id="PTHR24096">
    <property type="entry name" value="LONG-CHAIN-FATTY-ACID--COA LIGASE"/>
    <property type="match status" value="1"/>
</dbReference>
<dbReference type="InterPro" id="IPR000873">
    <property type="entry name" value="AMP-dep_synth/lig_dom"/>
</dbReference>
<dbReference type="Gene3D" id="3.40.50.1820">
    <property type="entry name" value="alpha/beta hydrolase"/>
    <property type="match status" value="1"/>
</dbReference>
<dbReference type="InterPro" id="IPR042099">
    <property type="entry name" value="ANL_N_sf"/>
</dbReference>
<name>A0ABR4BQA5_9HELO</name>
<dbReference type="SUPFAM" id="SSF47336">
    <property type="entry name" value="ACP-like"/>
    <property type="match status" value="1"/>
</dbReference>
<evidence type="ECO:0000313" key="2">
    <source>
        <dbReference type="EMBL" id="KAL2059922.1"/>
    </source>
</evidence>
<dbReference type="SUPFAM" id="SSF56801">
    <property type="entry name" value="Acetyl-CoA synthetase-like"/>
    <property type="match status" value="1"/>
</dbReference>
<dbReference type="InterPro" id="IPR020845">
    <property type="entry name" value="AMP-binding_CS"/>
</dbReference>
<dbReference type="PANTHER" id="PTHR24096:SF267">
    <property type="entry name" value="MALONATE--COA LIGASE ACSF3, MITOCHONDRIAL"/>
    <property type="match status" value="1"/>
</dbReference>
<protein>
    <recommendedName>
        <fullName evidence="1">Carrier domain-containing protein</fullName>
    </recommendedName>
</protein>
<dbReference type="Pfam" id="PF00501">
    <property type="entry name" value="AMP-binding"/>
    <property type="match status" value="1"/>
</dbReference>
<dbReference type="InterPro" id="IPR001031">
    <property type="entry name" value="Thioesterase"/>
</dbReference>
<dbReference type="InterPro" id="IPR029058">
    <property type="entry name" value="AB_hydrolase_fold"/>
</dbReference>
<dbReference type="Pfam" id="PF00975">
    <property type="entry name" value="Thioesterase"/>
    <property type="match status" value="1"/>
</dbReference>
<evidence type="ECO:0000259" key="1">
    <source>
        <dbReference type="PROSITE" id="PS50075"/>
    </source>
</evidence>
<dbReference type="PROSITE" id="PS50075">
    <property type="entry name" value="CARRIER"/>
    <property type="match status" value="1"/>
</dbReference>
<dbReference type="Gene3D" id="1.10.1200.10">
    <property type="entry name" value="ACP-like"/>
    <property type="match status" value="1"/>
</dbReference>